<comment type="caution">
    <text evidence="3">The sequence shown here is derived from an EMBL/GenBank/DDBJ whole genome shotgun (WGS) entry which is preliminary data.</text>
</comment>
<feature type="region of interest" description="Disordered" evidence="1">
    <location>
        <begin position="97"/>
        <end position="134"/>
    </location>
</feature>
<proteinExistence type="predicted"/>
<dbReference type="AlphaFoldDB" id="A0A7D9JRN4"/>
<evidence type="ECO:0000313" key="4">
    <source>
        <dbReference type="Proteomes" id="UP001152795"/>
    </source>
</evidence>
<organism evidence="3 4">
    <name type="scientific">Paramuricea clavata</name>
    <name type="common">Red gorgonian</name>
    <name type="synonym">Violescent sea-whip</name>
    <dbReference type="NCBI Taxonomy" id="317549"/>
    <lineage>
        <taxon>Eukaryota</taxon>
        <taxon>Metazoa</taxon>
        <taxon>Cnidaria</taxon>
        <taxon>Anthozoa</taxon>
        <taxon>Octocorallia</taxon>
        <taxon>Malacalcyonacea</taxon>
        <taxon>Plexauridae</taxon>
        <taxon>Paramuricea</taxon>
    </lineage>
</organism>
<accession>A0A7D9JRN4</accession>
<dbReference type="Proteomes" id="UP001152795">
    <property type="component" value="Unassembled WGS sequence"/>
</dbReference>
<feature type="compositionally biased region" description="Basic and acidic residues" evidence="1">
    <location>
        <begin position="97"/>
        <end position="107"/>
    </location>
</feature>
<gene>
    <name evidence="3" type="ORF">PACLA_8A088394</name>
</gene>
<name>A0A7D9JRN4_PARCT</name>
<dbReference type="EMBL" id="CACRXK020020242">
    <property type="protein sequence ID" value="CAB4034591.1"/>
    <property type="molecule type" value="Genomic_DNA"/>
</dbReference>
<keyword evidence="2" id="KW-1133">Transmembrane helix</keyword>
<reference evidence="3" key="1">
    <citation type="submission" date="2020-04" db="EMBL/GenBank/DDBJ databases">
        <authorList>
            <person name="Alioto T."/>
            <person name="Alioto T."/>
            <person name="Gomez Garrido J."/>
        </authorList>
    </citation>
    <scope>NUCLEOTIDE SEQUENCE</scope>
    <source>
        <strain evidence="3">A484AB</strain>
    </source>
</reference>
<dbReference type="OrthoDB" id="5978437at2759"/>
<evidence type="ECO:0000313" key="3">
    <source>
        <dbReference type="EMBL" id="CAB4034591.1"/>
    </source>
</evidence>
<evidence type="ECO:0000256" key="2">
    <source>
        <dbReference type="SAM" id="Phobius"/>
    </source>
</evidence>
<sequence length="148" mass="16613">MRNEPMNNVTIDLQYTDLRLTTFILMAVGKGFLDQYSVFCVFGSVVGCVVVPLITQSIESVIFSAIVISLTATHLSKRAVSTDSSNKLHSQAYIKEASLRKTKDGNSSKKKSPKKAVAQGEIQVRTSDYRQRKEEKIKRIEEARKLEE</sequence>
<protein>
    <submittedName>
        <fullName evidence="3">Myb X</fullName>
    </submittedName>
</protein>
<keyword evidence="2" id="KW-0812">Transmembrane</keyword>
<keyword evidence="4" id="KW-1185">Reference proteome</keyword>
<evidence type="ECO:0000256" key="1">
    <source>
        <dbReference type="SAM" id="MobiDB-lite"/>
    </source>
</evidence>
<feature type="transmembrane region" description="Helical" evidence="2">
    <location>
        <begin position="36"/>
        <end position="55"/>
    </location>
</feature>
<feature type="non-terminal residue" evidence="3">
    <location>
        <position position="148"/>
    </location>
</feature>
<keyword evidence="2" id="KW-0472">Membrane</keyword>